<name>A0A0K2UM40_LEPSM</name>
<dbReference type="EMBL" id="HACA01021784">
    <property type="protein sequence ID" value="CDW39145.1"/>
    <property type="molecule type" value="Transcribed_RNA"/>
</dbReference>
<accession>A0A0K2UM40</accession>
<sequence>MNPIGASLNKNLPQGVIKYVIYLYFSSSSICQYPCFASKVVKSSMFIGILDIMSQGVRMGSIDLLT</sequence>
<organism evidence="1">
    <name type="scientific">Lepeophtheirus salmonis</name>
    <name type="common">Salmon louse</name>
    <name type="synonym">Caligus salmonis</name>
    <dbReference type="NCBI Taxonomy" id="72036"/>
    <lineage>
        <taxon>Eukaryota</taxon>
        <taxon>Metazoa</taxon>
        <taxon>Ecdysozoa</taxon>
        <taxon>Arthropoda</taxon>
        <taxon>Crustacea</taxon>
        <taxon>Multicrustacea</taxon>
        <taxon>Hexanauplia</taxon>
        <taxon>Copepoda</taxon>
        <taxon>Siphonostomatoida</taxon>
        <taxon>Caligidae</taxon>
        <taxon>Lepeophtheirus</taxon>
    </lineage>
</organism>
<dbReference type="AlphaFoldDB" id="A0A0K2UM40"/>
<protein>
    <submittedName>
        <fullName evidence="1">Uncharacterized protein</fullName>
    </submittedName>
</protein>
<reference evidence="1" key="1">
    <citation type="submission" date="2014-05" db="EMBL/GenBank/DDBJ databases">
        <authorList>
            <person name="Chronopoulou M."/>
        </authorList>
    </citation>
    <scope>NUCLEOTIDE SEQUENCE</scope>
    <source>
        <tissue evidence="1">Whole organism</tissue>
    </source>
</reference>
<proteinExistence type="predicted"/>
<evidence type="ECO:0000313" key="1">
    <source>
        <dbReference type="EMBL" id="CDW39145.1"/>
    </source>
</evidence>